<dbReference type="AlphaFoldDB" id="A0A2K3KPS9"/>
<reference evidence="1 2" key="1">
    <citation type="journal article" date="2014" name="Am. J. Bot.">
        <title>Genome assembly and annotation for red clover (Trifolium pratense; Fabaceae).</title>
        <authorList>
            <person name="Istvanek J."/>
            <person name="Jaros M."/>
            <person name="Krenek A."/>
            <person name="Repkova J."/>
        </authorList>
    </citation>
    <scope>NUCLEOTIDE SEQUENCE [LARGE SCALE GENOMIC DNA]</scope>
    <source>
        <strain evidence="2">cv. Tatra</strain>
        <tissue evidence="1">Young leaves</tissue>
    </source>
</reference>
<comment type="caution">
    <text evidence="1">The sequence shown here is derived from an EMBL/GenBank/DDBJ whole genome shotgun (WGS) entry which is preliminary data.</text>
</comment>
<accession>A0A2K3KPS9</accession>
<protein>
    <submittedName>
        <fullName evidence="1">Uncharacterized protein</fullName>
    </submittedName>
</protein>
<proteinExistence type="predicted"/>
<name>A0A2K3KPS9_TRIPR</name>
<dbReference type="ExpressionAtlas" id="A0A2K3KPS9">
    <property type="expression patterns" value="baseline"/>
</dbReference>
<dbReference type="Proteomes" id="UP000236291">
    <property type="component" value="Unassembled WGS sequence"/>
</dbReference>
<reference evidence="1 2" key="2">
    <citation type="journal article" date="2017" name="Front. Plant Sci.">
        <title>Gene Classification and Mining of Molecular Markers Useful in Red Clover (Trifolium pratense) Breeding.</title>
        <authorList>
            <person name="Istvanek J."/>
            <person name="Dluhosova J."/>
            <person name="Dluhos P."/>
            <person name="Patkova L."/>
            <person name="Nedelnik J."/>
            <person name="Repkova J."/>
        </authorList>
    </citation>
    <scope>NUCLEOTIDE SEQUENCE [LARGE SCALE GENOMIC DNA]</scope>
    <source>
        <strain evidence="2">cv. Tatra</strain>
        <tissue evidence="1">Young leaves</tissue>
    </source>
</reference>
<gene>
    <name evidence="1" type="ORF">L195_g056079</name>
</gene>
<evidence type="ECO:0000313" key="2">
    <source>
        <dbReference type="Proteomes" id="UP000236291"/>
    </source>
</evidence>
<evidence type="ECO:0000313" key="1">
    <source>
        <dbReference type="EMBL" id="PNX68279.1"/>
    </source>
</evidence>
<organism evidence="1 2">
    <name type="scientific">Trifolium pratense</name>
    <name type="common">Red clover</name>
    <dbReference type="NCBI Taxonomy" id="57577"/>
    <lineage>
        <taxon>Eukaryota</taxon>
        <taxon>Viridiplantae</taxon>
        <taxon>Streptophyta</taxon>
        <taxon>Embryophyta</taxon>
        <taxon>Tracheophyta</taxon>
        <taxon>Spermatophyta</taxon>
        <taxon>Magnoliopsida</taxon>
        <taxon>eudicotyledons</taxon>
        <taxon>Gunneridae</taxon>
        <taxon>Pentapetalae</taxon>
        <taxon>rosids</taxon>
        <taxon>fabids</taxon>
        <taxon>Fabales</taxon>
        <taxon>Fabaceae</taxon>
        <taxon>Papilionoideae</taxon>
        <taxon>50 kb inversion clade</taxon>
        <taxon>NPAAA clade</taxon>
        <taxon>Hologalegina</taxon>
        <taxon>IRL clade</taxon>
        <taxon>Trifolieae</taxon>
        <taxon>Trifolium</taxon>
    </lineage>
</organism>
<sequence length="115" mass="13140">DKGSSLRVCHPCRKHYILCNVTNKSTRGWFVLNGFAVGRICEATTSPLRFKEEVVMNLVSLRWFYSPHVLPTPLERLRLKLDFRPPAKPPSLLASFSTVRSSATKMKRFSTTMLI</sequence>
<feature type="non-terminal residue" evidence="1">
    <location>
        <position position="1"/>
    </location>
</feature>
<dbReference type="EMBL" id="ASHM01104650">
    <property type="protein sequence ID" value="PNX68279.1"/>
    <property type="molecule type" value="Genomic_DNA"/>
</dbReference>